<dbReference type="Proteomes" id="UP000326241">
    <property type="component" value="Unassembled WGS sequence"/>
</dbReference>
<proteinExistence type="predicted"/>
<gene>
    <name evidence="1" type="ORF">PS624_01948</name>
</gene>
<reference evidence="1 2" key="1">
    <citation type="submission" date="2019-09" db="EMBL/GenBank/DDBJ databases">
        <authorList>
            <person name="Chandra G."/>
            <person name="Truman W A."/>
        </authorList>
    </citation>
    <scope>NUCLEOTIDE SEQUENCE [LARGE SCALE GENOMIC DNA]</scope>
    <source>
        <strain evidence="1">PS624</strain>
    </source>
</reference>
<dbReference type="RefSeq" id="WP_150774716.1">
    <property type="nucleotide sequence ID" value="NZ_CABVGZ010000015.1"/>
</dbReference>
<evidence type="ECO:0000313" key="1">
    <source>
        <dbReference type="EMBL" id="VVM73868.1"/>
    </source>
</evidence>
<organism evidence="1 2">
    <name type="scientific">Pseudomonas fluorescens</name>
    <dbReference type="NCBI Taxonomy" id="294"/>
    <lineage>
        <taxon>Bacteria</taxon>
        <taxon>Pseudomonadati</taxon>
        <taxon>Pseudomonadota</taxon>
        <taxon>Gammaproteobacteria</taxon>
        <taxon>Pseudomonadales</taxon>
        <taxon>Pseudomonadaceae</taxon>
        <taxon>Pseudomonas</taxon>
    </lineage>
</organism>
<dbReference type="EMBL" id="CABVGZ010000015">
    <property type="protein sequence ID" value="VVM73868.1"/>
    <property type="molecule type" value="Genomic_DNA"/>
</dbReference>
<sequence>MSDTPPTLPPQQTLIQNLIAELTAAPVVTPGAPSRTLEIPRSCLLREWMELYWTALERPEFLDWASRFHIDLDTLRLKGDTLQAQIPSNGTTSLRTFTLEDDSGWWQMAPMLLSIAQHIDPGRLGLPYIGGKSANPLYRFPREVVLAFYGYPEPQNALQAKMIVAELKAVGLAGIDQNGNTTSAVVKERTAQLQDIKVIAETIDEVVRTSDPFEQRSLANTPVSLKSASVLATRGGPRLKLGQLLASYGWPQPENVEEARALAQRLRQHNWPPLPYVSEYVQTGIRIKHYQDEFADIEDCRHIVRRLEDLSWNKTPTAKIDLEELSEPITVSALGERIAIGQRELLKLRSEPAFQAILQQHKLPADSQLLLTSTGHVGTSSEHGWVTLTPQVEKHAGLKSYRDRLRNQAREAGGALRVSGQVSLAQMLGFYQISLPKTVQQALLIAKWERTNLHMRPGHMNHWYLLGQPGKQTERFTAEQRRIIVETTRAFLPKDSAPLIDYLSEGVDTDLPLATLKAKADYLISRILITARAQALGNELLDKLAAPAHTKALLATNRERLLIAALILSLDTTAGEHLDRIIGQPLNDNFFWGESYEEVRRFIDHQFGLTLVKNKTLATHLLLSGLAPEFLIRDIPANINYMSCVRWVRLKQIVLYIENRFPGVARLMTYKQLSALTKGPVPADFYTFLRSDACASAVLDWAVVRGLIQRESESSTTLYDAVSLKRADIAFRNHNRQMSQFYRRAFIATFPTPATVALHDLRKVFVDNAHLEDKALFLPAAKNDCYSLIEMHLAARLSTDMQAWQSNHAQVSLTSMSASFARLRHVPTLFHAALAARLKQMKNAHITLIKEAFCRLPLAQRLDIEDNTVELLALQPLPSSAKNLAGQIKPAGDTAPFAIIALLRGTTHRVFEIFTRRSEVVLRRDIDIALLTPSAMNAKAKSLPFDAQAYSNGTLPNANATCNALITRLEVHGAPLPQQTRSDVPDTFSSKKVDAIASTAVRHLFDAYESQALQHALIAPALKDTDDSQDQWLKFYATLTPPK</sequence>
<dbReference type="AlphaFoldDB" id="A0A5E6SCJ7"/>
<name>A0A5E6SCJ7_PSEFL</name>
<evidence type="ECO:0000313" key="2">
    <source>
        <dbReference type="Proteomes" id="UP000326241"/>
    </source>
</evidence>
<protein>
    <submittedName>
        <fullName evidence="1">Uncharacterized protein</fullName>
    </submittedName>
</protein>
<accession>A0A5E6SCJ7</accession>